<dbReference type="EnsemblBacteria" id="ABC18694">
    <property type="protein sequence ID" value="ABC18694"/>
    <property type="gene ID" value="Moth_0360"/>
</dbReference>
<evidence type="ECO:0000313" key="1">
    <source>
        <dbReference type="EMBL" id="ABC18694.1"/>
    </source>
</evidence>
<gene>
    <name evidence="1" type="ordered locus">Moth_0360</name>
</gene>
<dbReference type="EMBL" id="CP000232">
    <property type="protein sequence ID" value="ABC18694.1"/>
    <property type="molecule type" value="Genomic_DNA"/>
</dbReference>
<reference evidence="1" key="1">
    <citation type="submission" date="2005-12" db="EMBL/GenBank/DDBJ databases">
        <title>Complete sequence of Moorella thermoacetica ATCC 39073.</title>
        <authorList>
            <consortium name="US DOE Joint Genome Institute"/>
            <person name="Copeland A."/>
            <person name="Lucas S."/>
            <person name="Lapidus A."/>
            <person name="Barry K."/>
            <person name="Detter J.C."/>
            <person name="Glavina T."/>
            <person name="Hammon N."/>
            <person name="Israni S."/>
            <person name="Pitluck S."/>
            <person name="Chertkov O."/>
            <person name="Saunders E.H."/>
            <person name="Brettin T."/>
            <person name="Bruce D."/>
            <person name="Han C."/>
            <person name="Tapia R."/>
            <person name="Gilna P."/>
            <person name="Schmutz J."/>
            <person name="Larimer F."/>
            <person name="Land M."/>
            <person name="Kyrpides N."/>
            <person name="Anderson I."/>
            <person name="Richardson P."/>
            <person name="Ragsdale S."/>
        </authorList>
    </citation>
    <scope>NUCLEOTIDE SEQUENCE</scope>
    <source>
        <strain evidence="1">ATCC 39073</strain>
    </source>
</reference>
<accession>Q2RLJ5</accession>
<dbReference type="AlphaFoldDB" id="Q2RLJ5"/>
<protein>
    <submittedName>
        <fullName evidence="1">Uncharacterized protein</fullName>
    </submittedName>
</protein>
<dbReference type="HOGENOM" id="CLU_1925204_0_0_9"/>
<organism evidence="1">
    <name type="scientific">Moorella thermoacetica (strain ATCC 39073 / JCM 9320)</name>
    <dbReference type="NCBI Taxonomy" id="264732"/>
    <lineage>
        <taxon>Bacteria</taxon>
        <taxon>Bacillati</taxon>
        <taxon>Bacillota</taxon>
        <taxon>Clostridia</taxon>
        <taxon>Neomoorellales</taxon>
        <taxon>Neomoorellaceae</taxon>
        <taxon>Neomoorella</taxon>
    </lineage>
</organism>
<name>Q2RLJ5_MOOTA</name>
<dbReference type="KEGG" id="mta:Moth_0360"/>
<dbReference type="PATRIC" id="fig|264732.11.peg.391"/>
<proteinExistence type="predicted"/>
<sequence>MPPFGVPETGCARFRPPVSPPASRPAAIRAARLNVYLLSSVNVKAVSRFTALFDCPRVPADRHVIGLPPVTVAGLARRPFELSIHTAHAAFGGASPGLAGQIAALTPVGGDPAMGPGQGWRRFDSAAAALL</sequence>